<dbReference type="GO" id="GO:0016020">
    <property type="term" value="C:membrane"/>
    <property type="evidence" value="ECO:0007669"/>
    <property type="project" value="InterPro"/>
</dbReference>
<dbReference type="Pfam" id="PF00629">
    <property type="entry name" value="MAM"/>
    <property type="match status" value="2"/>
</dbReference>
<comment type="caution">
    <text evidence="2">The sequence shown here is derived from an EMBL/GenBank/DDBJ whole genome shotgun (WGS) entry which is preliminary data.</text>
</comment>
<protein>
    <submittedName>
        <fullName evidence="2">MAM and LDL-receptor class A domain-containing protein 1</fullName>
    </submittedName>
</protein>
<evidence type="ECO:0000313" key="3">
    <source>
        <dbReference type="Proteomes" id="UP001054945"/>
    </source>
</evidence>
<evidence type="ECO:0000259" key="1">
    <source>
        <dbReference type="PROSITE" id="PS50060"/>
    </source>
</evidence>
<dbReference type="SMART" id="SM00137">
    <property type="entry name" value="MAM"/>
    <property type="match status" value="1"/>
</dbReference>
<dbReference type="InterPro" id="IPR013320">
    <property type="entry name" value="ConA-like_dom_sf"/>
</dbReference>
<dbReference type="EMBL" id="BPLR01008344">
    <property type="protein sequence ID" value="GIY24062.1"/>
    <property type="molecule type" value="Genomic_DNA"/>
</dbReference>
<dbReference type="PANTHER" id="PTHR23282">
    <property type="entry name" value="APICAL ENDOSOMAL GLYCOPROTEIN PRECURSOR"/>
    <property type="match status" value="1"/>
</dbReference>
<dbReference type="AlphaFoldDB" id="A0AAV4RUD2"/>
<reference evidence="2 3" key="1">
    <citation type="submission" date="2021-06" db="EMBL/GenBank/DDBJ databases">
        <title>Caerostris extrusa draft genome.</title>
        <authorList>
            <person name="Kono N."/>
            <person name="Arakawa K."/>
        </authorList>
    </citation>
    <scope>NUCLEOTIDE SEQUENCE [LARGE SCALE GENOMIC DNA]</scope>
</reference>
<dbReference type="Proteomes" id="UP001054945">
    <property type="component" value="Unassembled WGS sequence"/>
</dbReference>
<name>A0AAV4RUD2_CAEEX</name>
<dbReference type="SUPFAM" id="SSF49899">
    <property type="entry name" value="Concanavalin A-like lectins/glucanases"/>
    <property type="match status" value="2"/>
</dbReference>
<dbReference type="InterPro" id="IPR051560">
    <property type="entry name" value="MAM_domain-containing"/>
</dbReference>
<dbReference type="PROSITE" id="PS50060">
    <property type="entry name" value="MAM_2"/>
    <property type="match status" value="2"/>
</dbReference>
<evidence type="ECO:0000313" key="2">
    <source>
        <dbReference type="EMBL" id="GIY24062.1"/>
    </source>
</evidence>
<feature type="domain" description="MAM" evidence="1">
    <location>
        <begin position="192"/>
        <end position="369"/>
    </location>
</feature>
<gene>
    <name evidence="2" type="ORF">CEXT_654971</name>
</gene>
<dbReference type="InterPro" id="IPR000998">
    <property type="entry name" value="MAM_dom"/>
</dbReference>
<dbReference type="PANTHER" id="PTHR23282:SF101">
    <property type="entry name" value="MAM DOMAIN-CONTAINING PROTEIN"/>
    <property type="match status" value="1"/>
</dbReference>
<organism evidence="2 3">
    <name type="scientific">Caerostris extrusa</name>
    <name type="common">Bark spider</name>
    <name type="synonym">Caerostris bankana</name>
    <dbReference type="NCBI Taxonomy" id="172846"/>
    <lineage>
        <taxon>Eukaryota</taxon>
        <taxon>Metazoa</taxon>
        <taxon>Ecdysozoa</taxon>
        <taxon>Arthropoda</taxon>
        <taxon>Chelicerata</taxon>
        <taxon>Arachnida</taxon>
        <taxon>Araneae</taxon>
        <taxon>Araneomorphae</taxon>
        <taxon>Entelegynae</taxon>
        <taxon>Araneoidea</taxon>
        <taxon>Araneidae</taxon>
        <taxon>Caerostris</taxon>
    </lineage>
</organism>
<feature type="non-terminal residue" evidence="2">
    <location>
        <position position="1"/>
    </location>
</feature>
<keyword evidence="3" id="KW-1185">Reference proteome</keyword>
<feature type="domain" description="MAM" evidence="1">
    <location>
        <begin position="28"/>
        <end position="190"/>
    </location>
</feature>
<dbReference type="Gene3D" id="2.60.120.200">
    <property type="match status" value="2"/>
</dbReference>
<dbReference type="CDD" id="cd06263">
    <property type="entry name" value="MAM"/>
    <property type="match status" value="1"/>
</dbReference>
<accession>A0AAV4RUD2</accession>
<proteinExistence type="predicted"/>
<sequence>IQIYGKVKIGVIAIDDLAGTRGSCPSPKVCTFDDDDYMCGYTDDSNNTVHWEVKSGEDNDTLFGMPDHTTHNRKYLYIGFKETPIGSLQSSRIYSPPRATSPAGHCVTFFYNIHNVSQLALNTYLAIDGGLSDLQWSVTTDQGLLWHGARFPIVSETDFWKLMFEVEIGSRGYGQVAIDDVTITNGPCPSQGYCDFENEDCLWENVRDPFDPNIRKLLDVQHADVTKDLLKDDFDWDRHIGEDYFGPSRDHTRGSPQGIAILSFDDSAFLKLQVTLLFFVGFYLLLDTRYSTPGQKAVYISERLRKSSEVCFVMWYSIPNYKNGASLLVFMSGDFKSADQLQLIRDPTNEIWTQRLVTIAPSRTSDSLS</sequence>